<name>A0A2I0WSI0_9ASPA</name>
<evidence type="ECO:0000256" key="1">
    <source>
        <dbReference type="PROSITE-ProRule" id="PRU00175"/>
    </source>
</evidence>
<dbReference type="Gene3D" id="3.30.40.10">
    <property type="entry name" value="Zinc/RING finger domain, C3HC4 (zinc finger)"/>
    <property type="match status" value="1"/>
</dbReference>
<accession>A0A2I0WSI0</accession>
<dbReference type="InterPro" id="IPR013083">
    <property type="entry name" value="Znf_RING/FYVE/PHD"/>
</dbReference>
<keyword evidence="1" id="KW-0862">Zinc</keyword>
<dbReference type="AlphaFoldDB" id="A0A2I0WSI0"/>
<dbReference type="InterPro" id="IPR001841">
    <property type="entry name" value="Znf_RING"/>
</dbReference>
<reference evidence="4 5" key="2">
    <citation type="journal article" date="2017" name="Nature">
        <title>The Apostasia genome and the evolution of orchids.</title>
        <authorList>
            <person name="Zhang G.Q."/>
            <person name="Liu K.W."/>
            <person name="Li Z."/>
            <person name="Lohaus R."/>
            <person name="Hsiao Y.Y."/>
            <person name="Niu S.C."/>
            <person name="Wang J.Y."/>
            <person name="Lin Y.C."/>
            <person name="Xu Q."/>
            <person name="Chen L.J."/>
            <person name="Yoshida K."/>
            <person name="Fujiwara S."/>
            <person name="Wang Z.W."/>
            <person name="Zhang Y.Q."/>
            <person name="Mitsuda N."/>
            <person name="Wang M."/>
            <person name="Liu G.H."/>
            <person name="Pecoraro L."/>
            <person name="Huang H.X."/>
            <person name="Xiao X.J."/>
            <person name="Lin M."/>
            <person name="Wu X.Y."/>
            <person name="Wu W.L."/>
            <person name="Chen Y.Y."/>
            <person name="Chang S.B."/>
            <person name="Sakamoto S."/>
            <person name="Ohme-Takagi M."/>
            <person name="Yagi M."/>
            <person name="Zeng S.J."/>
            <person name="Shen C.Y."/>
            <person name="Yeh C.M."/>
            <person name="Luo Y.B."/>
            <person name="Tsai W.C."/>
            <person name="Van de Peer Y."/>
            <person name="Liu Z.J."/>
        </authorList>
    </citation>
    <scope>NUCLEOTIDE SEQUENCE [LARGE SCALE GENOMIC DNA]</scope>
    <source>
        <tissue evidence="4">The whole plant</tissue>
    </source>
</reference>
<feature type="domain" description="RING-type" evidence="3">
    <location>
        <begin position="118"/>
        <end position="156"/>
    </location>
</feature>
<gene>
    <name evidence="4" type="primary">LUL3</name>
    <name evidence="4" type="ORF">MA16_Dca011154</name>
</gene>
<keyword evidence="1" id="KW-0479">Metal-binding</keyword>
<feature type="region of interest" description="Disordered" evidence="2">
    <location>
        <begin position="31"/>
        <end position="53"/>
    </location>
</feature>
<evidence type="ECO:0000313" key="4">
    <source>
        <dbReference type="EMBL" id="PKU78597.1"/>
    </source>
</evidence>
<feature type="compositionally biased region" description="Polar residues" evidence="2">
    <location>
        <begin position="36"/>
        <end position="49"/>
    </location>
</feature>
<dbReference type="GO" id="GO:0008270">
    <property type="term" value="F:zinc ion binding"/>
    <property type="evidence" value="ECO:0007669"/>
    <property type="project" value="UniProtKB-KW"/>
</dbReference>
<dbReference type="Pfam" id="PF13920">
    <property type="entry name" value="zf-C3HC4_3"/>
    <property type="match status" value="1"/>
</dbReference>
<reference evidence="4 5" key="1">
    <citation type="journal article" date="2016" name="Sci. Rep.">
        <title>The Dendrobium catenatum Lindl. genome sequence provides insights into polysaccharide synthase, floral development and adaptive evolution.</title>
        <authorList>
            <person name="Zhang G.Q."/>
            <person name="Xu Q."/>
            <person name="Bian C."/>
            <person name="Tsai W.C."/>
            <person name="Yeh C.M."/>
            <person name="Liu K.W."/>
            <person name="Yoshida K."/>
            <person name="Zhang L.S."/>
            <person name="Chang S.B."/>
            <person name="Chen F."/>
            <person name="Shi Y."/>
            <person name="Su Y.Y."/>
            <person name="Zhang Y.Q."/>
            <person name="Chen L.J."/>
            <person name="Yin Y."/>
            <person name="Lin M."/>
            <person name="Huang H."/>
            <person name="Deng H."/>
            <person name="Wang Z.W."/>
            <person name="Zhu S.L."/>
            <person name="Zhao X."/>
            <person name="Deng C."/>
            <person name="Niu S.C."/>
            <person name="Huang J."/>
            <person name="Wang M."/>
            <person name="Liu G.H."/>
            <person name="Yang H.J."/>
            <person name="Xiao X.J."/>
            <person name="Hsiao Y.Y."/>
            <person name="Wu W.L."/>
            <person name="Chen Y.Y."/>
            <person name="Mitsuda N."/>
            <person name="Ohme-Takagi M."/>
            <person name="Luo Y.B."/>
            <person name="Van de Peer Y."/>
            <person name="Liu Z.J."/>
        </authorList>
    </citation>
    <scope>NUCLEOTIDE SEQUENCE [LARGE SCALE GENOMIC DNA]</scope>
    <source>
        <tissue evidence="4">The whole plant</tissue>
    </source>
</reference>
<dbReference type="PANTHER" id="PTHR47820:SF3">
    <property type="entry name" value="OS07G0499800 PROTEIN"/>
    <property type="match status" value="1"/>
</dbReference>
<protein>
    <submittedName>
        <fullName evidence="4">Putative E3 ubiquitin-protein ligase LUL3</fullName>
    </submittedName>
</protein>
<evidence type="ECO:0000259" key="3">
    <source>
        <dbReference type="PROSITE" id="PS50089"/>
    </source>
</evidence>
<dbReference type="PANTHER" id="PTHR47820">
    <property type="entry name" value="BNAC05G24000D PROTEIN"/>
    <property type="match status" value="1"/>
</dbReference>
<dbReference type="PROSITE" id="PS50089">
    <property type="entry name" value="ZF_RING_2"/>
    <property type="match status" value="1"/>
</dbReference>
<evidence type="ECO:0000313" key="5">
    <source>
        <dbReference type="Proteomes" id="UP000233837"/>
    </source>
</evidence>
<dbReference type="SMART" id="SM00184">
    <property type="entry name" value="RING"/>
    <property type="match status" value="1"/>
</dbReference>
<dbReference type="Proteomes" id="UP000233837">
    <property type="component" value="Unassembled WGS sequence"/>
</dbReference>
<dbReference type="SUPFAM" id="SSF57850">
    <property type="entry name" value="RING/U-box"/>
    <property type="match status" value="1"/>
</dbReference>
<sequence length="170" mass="19415">MSFRQKQALQYANENGRDGCEEETIRRRNYEDCSDTDPSASFNQNSSASEQDEDVMNDLRYGFAQIQSEVSELRKMVESCLEWQKKLECSIEQEFSSAVNQLVERGKSSLATKWKTTCSICCEDQVDTVLYRCGHMCACFKCSQALQWSSGNCPICYSTIVDVVRVYPNI</sequence>
<keyword evidence="5" id="KW-1185">Reference proteome</keyword>
<evidence type="ECO:0000256" key="2">
    <source>
        <dbReference type="SAM" id="MobiDB-lite"/>
    </source>
</evidence>
<proteinExistence type="predicted"/>
<dbReference type="EMBL" id="KZ502448">
    <property type="protein sequence ID" value="PKU78597.1"/>
    <property type="molecule type" value="Genomic_DNA"/>
</dbReference>
<organism evidence="4 5">
    <name type="scientific">Dendrobium catenatum</name>
    <dbReference type="NCBI Taxonomy" id="906689"/>
    <lineage>
        <taxon>Eukaryota</taxon>
        <taxon>Viridiplantae</taxon>
        <taxon>Streptophyta</taxon>
        <taxon>Embryophyta</taxon>
        <taxon>Tracheophyta</taxon>
        <taxon>Spermatophyta</taxon>
        <taxon>Magnoliopsida</taxon>
        <taxon>Liliopsida</taxon>
        <taxon>Asparagales</taxon>
        <taxon>Orchidaceae</taxon>
        <taxon>Epidendroideae</taxon>
        <taxon>Malaxideae</taxon>
        <taxon>Dendrobiinae</taxon>
        <taxon>Dendrobium</taxon>
    </lineage>
</organism>
<keyword evidence="1" id="KW-0863">Zinc-finger</keyword>